<keyword evidence="3 6" id="KW-0812">Transmembrane</keyword>
<name>A0A8J6N4H8_9BACT</name>
<keyword evidence="2" id="KW-1003">Cell membrane</keyword>
<evidence type="ECO:0000256" key="6">
    <source>
        <dbReference type="SAM" id="Phobius"/>
    </source>
</evidence>
<organism evidence="7 8">
    <name type="scientific">Candidatus Desulfaltia bathyphila</name>
    <dbReference type="NCBI Taxonomy" id="2841697"/>
    <lineage>
        <taxon>Bacteria</taxon>
        <taxon>Pseudomonadati</taxon>
        <taxon>Thermodesulfobacteriota</taxon>
        <taxon>Desulfobacteria</taxon>
        <taxon>Desulfobacterales</taxon>
        <taxon>Desulfobacterales incertae sedis</taxon>
        <taxon>Candidatus Desulfaltia</taxon>
    </lineage>
</organism>
<feature type="transmembrane region" description="Helical" evidence="6">
    <location>
        <begin position="194"/>
        <end position="211"/>
    </location>
</feature>
<protein>
    <submittedName>
        <fullName evidence="7">LysE family transporter</fullName>
    </submittedName>
</protein>
<evidence type="ECO:0000256" key="2">
    <source>
        <dbReference type="ARBA" id="ARBA00022475"/>
    </source>
</evidence>
<dbReference type="EMBL" id="JACNLL010000009">
    <property type="protein sequence ID" value="MBC8198550.1"/>
    <property type="molecule type" value="Genomic_DNA"/>
</dbReference>
<feature type="transmembrane region" description="Helical" evidence="6">
    <location>
        <begin position="216"/>
        <end position="236"/>
    </location>
</feature>
<evidence type="ECO:0000256" key="5">
    <source>
        <dbReference type="ARBA" id="ARBA00023136"/>
    </source>
</evidence>
<evidence type="ECO:0000256" key="4">
    <source>
        <dbReference type="ARBA" id="ARBA00022989"/>
    </source>
</evidence>
<sequence length="244" mass="27391">MLDNFTSYISSFWIIFSFSFLVALTGAMAPGPLLTYTIIKSVQSGKRGYLMGLWIIIGHAILEMVIIIFLLLGFSFVLQNIVVVRTIGIAGGALLIYFGLSIIRNVHKGNIPTCFLNSVNRPDQELQKWAHSAPKTNKGLDNPIIGGIVVSMSNPYWWVWWATIGFAFMIQFGISFKEWPSLLAFFIGHEAGDLAWYLFVSILSFFGLRYLNKKMYYGILVCCGIFMILFGLYMGISPFLSSPC</sequence>
<feature type="transmembrane region" description="Helical" evidence="6">
    <location>
        <begin position="156"/>
        <end position="174"/>
    </location>
</feature>
<keyword evidence="4 6" id="KW-1133">Transmembrane helix</keyword>
<gene>
    <name evidence="7" type="ORF">H8E80_00680</name>
</gene>
<feature type="transmembrane region" description="Helical" evidence="6">
    <location>
        <begin position="82"/>
        <end position="103"/>
    </location>
</feature>
<comment type="subcellular location">
    <subcellularLocation>
        <location evidence="1">Cell membrane</location>
        <topology evidence="1">Multi-pass membrane protein</topology>
    </subcellularLocation>
</comment>
<feature type="transmembrane region" description="Helical" evidence="6">
    <location>
        <begin position="51"/>
        <end position="76"/>
    </location>
</feature>
<dbReference type="InterPro" id="IPR001123">
    <property type="entry name" value="LeuE-type"/>
</dbReference>
<reference evidence="7 8" key="1">
    <citation type="submission" date="2020-08" db="EMBL/GenBank/DDBJ databases">
        <title>Bridging the membrane lipid divide: bacteria of the FCB group superphylum have the potential to synthesize archaeal ether lipids.</title>
        <authorList>
            <person name="Villanueva L."/>
            <person name="Von Meijenfeldt F.A.B."/>
            <person name="Westbye A.B."/>
            <person name="Yadav S."/>
            <person name="Hopmans E.C."/>
            <person name="Dutilh B.E."/>
            <person name="Sinninghe Damste J.S."/>
        </authorList>
    </citation>
    <scope>NUCLEOTIDE SEQUENCE [LARGE SCALE GENOMIC DNA]</scope>
    <source>
        <strain evidence="7">NIOZ-UU82</strain>
    </source>
</reference>
<evidence type="ECO:0000256" key="3">
    <source>
        <dbReference type="ARBA" id="ARBA00022692"/>
    </source>
</evidence>
<accession>A0A8J6N4H8</accession>
<dbReference type="PANTHER" id="PTHR38825:SF1">
    <property type="entry name" value="TRANSPORTER, LYSE FAMILY"/>
    <property type="match status" value="1"/>
</dbReference>
<dbReference type="AlphaFoldDB" id="A0A8J6N4H8"/>
<dbReference type="GO" id="GO:0005886">
    <property type="term" value="C:plasma membrane"/>
    <property type="evidence" value="ECO:0007669"/>
    <property type="project" value="UniProtKB-SubCell"/>
</dbReference>
<evidence type="ECO:0000313" key="8">
    <source>
        <dbReference type="Proteomes" id="UP000603545"/>
    </source>
</evidence>
<dbReference type="Pfam" id="PF01810">
    <property type="entry name" value="LysE"/>
    <property type="match status" value="1"/>
</dbReference>
<feature type="transmembrane region" description="Helical" evidence="6">
    <location>
        <begin position="12"/>
        <end position="39"/>
    </location>
</feature>
<evidence type="ECO:0000256" key="1">
    <source>
        <dbReference type="ARBA" id="ARBA00004651"/>
    </source>
</evidence>
<keyword evidence="5 6" id="KW-0472">Membrane</keyword>
<comment type="caution">
    <text evidence="7">The sequence shown here is derived from an EMBL/GenBank/DDBJ whole genome shotgun (WGS) entry which is preliminary data.</text>
</comment>
<evidence type="ECO:0000313" key="7">
    <source>
        <dbReference type="EMBL" id="MBC8198550.1"/>
    </source>
</evidence>
<proteinExistence type="predicted"/>
<dbReference type="GO" id="GO:0006865">
    <property type="term" value="P:amino acid transport"/>
    <property type="evidence" value="ECO:0007669"/>
    <property type="project" value="InterPro"/>
</dbReference>
<dbReference type="Proteomes" id="UP000603545">
    <property type="component" value="Unassembled WGS sequence"/>
</dbReference>
<dbReference type="PANTHER" id="PTHR38825">
    <property type="entry name" value="LYSINE EXPORTER PROTEIN (LYSE/YGGA)"/>
    <property type="match status" value="1"/>
</dbReference>